<protein>
    <recommendedName>
        <fullName evidence="1">Beta-ketoacyl synthase-like N-terminal domain-containing protein</fullName>
    </recommendedName>
</protein>
<comment type="caution">
    <text evidence="2">The sequence shown here is derived from an EMBL/GenBank/DDBJ whole genome shotgun (WGS) entry which is preliminary data.</text>
</comment>
<dbReference type="SUPFAM" id="SSF53901">
    <property type="entry name" value="Thiolase-like"/>
    <property type="match status" value="2"/>
</dbReference>
<evidence type="ECO:0000313" key="3">
    <source>
        <dbReference type="Proteomes" id="UP000518300"/>
    </source>
</evidence>
<organism evidence="2 3">
    <name type="scientific">Pyxidicoccus fallax</name>
    <dbReference type="NCBI Taxonomy" id="394095"/>
    <lineage>
        <taxon>Bacteria</taxon>
        <taxon>Pseudomonadati</taxon>
        <taxon>Myxococcota</taxon>
        <taxon>Myxococcia</taxon>
        <taxon>Myxococcales</taxon>
        <taxon>Cystobacterineae</taxon>
        <taxon>Myxococcaceae</taxon>
        <taxon>Pyxidicoccus</taxon>
    </lineage>
</organism>
<evidence type="ECO:0000259" key="1">
    <source>
        <dbReference type="Pfam" id="PF00109"/>
    </source>
</evidence>
<dbReference type="Pfam" id="PF00109">
    <property type="entry name" value="ketoacyl-synt"/>
    <property type="match status" value="1"/>
</dbReference>
<dbReference type="InterPro" id="IPR014030">
    <property type="entry name" value="Ketoacyl_synth_N"/>
</dbReference>
<dbReference type="RefSeq" id="WP_169352375.1">
    <property type="nucleotide sequence ID" value="NZ_JABBJJ010000569.1"/>
</dbReference>
<evidence type="ECO:0000313" key="2">
    <source>
        <dbReference type="EMBL" id="NMO23275.1"/>
    </source>
</evidence>
<feature type="domain" description="Beta-ketoacyl synthase-like N-terminal" evidence="1">
    <location>
        <begin position="137"/>
        <end position="205"/>
    </location>
</feature>
<proteinExistence type="predicted"/>
<accession>A0A848LYW1</accession>
<dbReference type="Proteomes" id="UP000518300">
    <property type="component" value="Unassembled WGS sequence"/>
</dbReference>
<name>A0A848LYW1_9BACT</name>
<dbReference type="InterPro" id="IPR016039">
    <property type="entry name" value="Thiolase-like"/>
</dbReference>
<keyword evidence="3" id="KW-1185">Reference proteome</keyword>
<gene>
    <name evidence="2" type="ORF">HG543_51700</name>
</gene>
<reference evidence="2 3" key="1">
    <citation type="submission" date="2020-04" db="EMBL/GenBank/DDBJ databases">
        <title>Draft genome of Pyxidicoccus fallax type strain.</title>
        <authorList>
            <person name="Whitworth D.E."/>
        </authorList>
    </citation>
    <scope>NUCLEOTIDE SEQUENCE [LARGE SCALE GENOMIC DNA]</scope>
    <source>
        <strain evidence="2 3">DSM 14698</strain>
    </source>
</reference>
<dbReference type="Gene3D" id="3.40.47.10">
    <property type="match status" value="1"/>
</dbReference>
<sequence length="370" mass="39602">MSRPVGIIGVGARAAVGVRAPHVAAAVRAGICRYVEHPFMIDKVGQPMKVARDGLLPPGMGGLERFLALAESVLVEVLEPLAARAEASWSLPVLLGLPEPRPGLPPALGERLVHWLQKECSLPFHPTSIELLPHGNAAGLMALERGWQLIQAGRAEWCLVGGVDSFLEAETLEWLDARGLLKSSVNRSGFTPAEGAGFCLLASTRRARDLGREPGAWVLSAASRKEEHPFGSEGINVGRGLSEAIAGATHVLGEPPTRLADTVYCDLNGESHRSEEFSYALLRCQQSFADHTDFETPADRWGDVGAATGPLLAALAVASGRRRYARGPRPLLWASSYGGARSAVLLHLENVAEREMPAWARSRSIPPGRP</sequence>
<dbReference type="AlphaFoldDB" id="A0A848LYW1"/>
<dbReference type="EMBL" id="JABBJJ010000569">
    <property type="protein sequence ID" value="NMO23275.1"/>
    <property type="molecule type" value="Genomic_DNA"/>
</dbReference>
<dbReference type="GO" id="GO:0016746">
    <property type="term" value="F:acyltransferase activity"/>
    <property type="evidence" value="ECO:0007669"/>
    <property type="project" value="InterPro"/>
</dbReference>